<organism evidence="6 7">
    <name type="scientific">Prosthecobacter vanneervenii</name>
    <dbReference type="NCBI Taxonomy" id="48466"/>
    <lineage>
        <taxon>Bacteria</taxon>
        <taxon>Pseudomonadati</taxon>
        <taxon>Verrucomicrobiota</taxon>
        <taxon>Verrucomicrobiia</taxon>
        <taxon>Verrucomicrobiales</taxon>
        <taxon>Verrucomicrobiaceae</taxon>
        <taxon>Prosthecobacter</taxon>
    </lineage>
</organism>
<dbReference type="AlphaFoldDB" id="A0A7W7Y8U8"/>
<dbReference type="PROSITE" id="PS51007">
    <property type="entry name" value="CYTC"/>
    <property type="match status" value="1"/>
</dbReference>
<feature type="domain" description="Cytochrome c" evidence="5">
    <location>
        <begin position="26"/>
        <end position="131"/>
    </location>
</feature>
<dbReference type="InterPro" id="IPR036909">
    <property type="entry name" value="Cyt_c-like_dom_sf"/>
</dbReference>
<evidence type="ECO:0000256" key="4">
    <source>
        <dbReference type="PROSITE-ProRule" id="PRU00433"/>
    </source>
</evidence>
<evidence type="ECO:0000256" key="1">
    <source>
        <dbReference type="ARBA" id="ARBA00022617"/>
    </source>
</evidence>
<reference evidence="6 7" key="1">
    <citation type="submission" date="2020-08" db="EMBL/GenBank/DDBJ databases">
        <title>Genomic Encyclopedia of Type Strains, Phase IV (KMG-IV): sequencing the most valuable type-strain genomes for metagenomic binning, comparative biology and taxonomic classification.</title>
        <authorList>
            <person name="Goeker M."/>
        </authorList>
    </citation>
    <scope>NUCLEOTIDE SEQUENCE [LARGE SCALE GENOMIC DNA]</scope>
    <source>
        <strain evidence="6 7">DSM 12252</strain>
    </source>
</reference>
<evidence type="ECO:0000256" key="2">
    <source>
        <dbReference type="ARBA" id="ARBA00022723"/>
    </source>
</evidence>
<dbReference type="RefSeq" id="WP_184338308.1">
    <property type="nucleotide sequence ID" value="NZ_JACHIG010000001.1"/>
</dbReference>
<dbReference type="Proteomes" id="UP000590740">
    <property type="component" value="Unassembled WGS sequence"/>
</dbReference>
<sequence length="150" mass="16447">MINLPRLALFIAASHLVACTHAPIPAEGLSGAERVYFMYFDTQVKPVLEQHCLQCHSGRQAVPALNLSNKAAAFSKNAGGRDYIVPGKPDRSLLITAVQRGGTHPRLMPRTDISLTEDQIGALREWIDDGAYWPEGKEGELRAQKSVENP</sequence>
<keyword evidence="2 4" id="KW-0479">Metal-binding</keyword>
<dbReference type="GO" id="GO:0046872">
    <property type="term" value="F:metal ion binding"/>
    <property type="evidence" value="ECO:0007669"/>
    <property type="project" value="UniProtKB-KW"/>
</dbReference>
<dbReference type="Pfam" id="PF07635">
    <property type="entry name" value="PSCyt1"/>
    <property type="match status" value="1"/>
</dbReference>
<dbReference type="SUPFAM" id="SSF46626">
    <property type="entry name" value="Cytochrome c"/>
    <property type="match status" value="1"/>
</dbReference>
<evidence type="ECO:0000256" key="3">
    <source>
        <dbReference type="ARBA" id="ARBA00023004"/>
    </source>
</evidence>
<dbReference type="PANTHER" id="PTHR35889:SF3">
    <property type="entry name" value="F-BOX DOMAIN-CONTAINING PROTEIN"/>
    <property type="match status" value="1"/>
</dbReference>
<dbReference type="InterPro" id="IPR011429">
    <property type="entry name" value="Cyt_c_Planctomycete-type"/>
</dbReference>
<dbReference type="GO" id="GO:0009055">
    <property type="term" value="F:electron transfer activity"/>
    <property type="evidence" value="ECO:0007669"/>
    <property type="project" value="InterPro"/>
</dbReference>
<keyword evidence="1 4" id="KW-0349">Heme</keyword>
<evidence type="ECO:0000313" key="6">
    <source>
        <dbReference type="EMBL" id="MBB5031380.1"/>
    </source>
</evidence>
<gene>
    <name evidence="6" type="ORF">HNQ65_000934</name>
</gene>
<comment type="caution">
    <text evidence="6">The sequence shown here is derived from an EMBL/GenBank/DDBJ whole genome shotgun (WGS) entry which is preliminary data.</text>
</comment>
<accession>A0A7W7Y8U8</accession>
<dbReference type="InterPro" id="IPR009056">
    <property type="entry name" value="Cyt_c-like_dom"/>
</dbReference>
<dbReference type="PANTHER" id="PTHR35889">
    <property type="entry name" value="CYCLOINULO-OLIGOSACCHARIDE FRUCTANOTRANSFERASE-RELATED"/>
    <property type="match status" value="1"/>
</dbReference>
<proteinExistence type="predicted"/>
<keyword evidence="3 4" id="KW-0408">Iron</keyword>
<dbReference type="GO" id="GO:0020037">
    <property type="term" value="F:heme binding"/>
    <property type="evidence" value="ECO:0007669"/>
    <property type="project" value="InterPro"/>
</dbReference>
<keyword evidence="7" id="KW-1185">Reference proteome</keyword>
<name>A0A7W7Y8U8_9BACT</name>
<dbReference type="EMBL" id="JACHIG010000001">
    <property type="protein sequence ID" value="MBB5031380.1"/>
    <property type="molecule type" value="Genomic_DNA"/>
</dbReference>
<protein>
    <submittedName>
        <fullName evidence="6">Putative membrane protein</fullName>
    </submittedName>
</protein>
<evidence type="ECO:0000313" key="7">
    <source>
        <dbReference type="Proteomes" id="UP000590740"/>
    </source>
</evidence>
<evidence type="ECO:0000259" key="5">
    <source>
        <dbReference type="PROSITE" id="PS51007"/>
    </source>
</evidence>